<accession>A0AC61RDT5</accession>
<organism evidence="1 2">
    <name type="scientific">Lepagella muris</name>
    <dbReference type="NCBI Taxonomy" id="3032870"/>
    <lineage>
        <taxon>Bacteria</taxon>
        <taxon>Pseudomonadati</taxon>
        <taxon>Bacteroidota</taxon>
        <taxon>Bacteroidia</taxon>
        <taxon>Bacteroidales</taxon>
        <taxon>Muribaculaceae</taxon>
        <taxon>Lepagella</taxon>
    </lineage>
</organism>
<gene>
    <name evidence="1" type="ORF">E5331_17835</name>
</gene>
<dbReference type="EMBL" id="SRYB01000038">
    <property type="protein sequence ID" value="TGY76628.1"/>
    <property type="molecule type" value="Genomic_DNA"/>
</dbReference>
<comment type="caution">
    <text evidence="1">The sequence shown here is derived from an EMBL/GenBank/DDBJ whole genome shotgun (WGS) entry which is preliminary data.</text>
</comment>
<dbReference type="Proteomes" id="UP000306319">
    <property type="component" value="Unassembled WGS sequence"/>
</dbReference>
<evidence type="ECO:0000313" key="2">
    <source>
        <dbReference type="Proteomes" id="UP000306319"/>
    </source>
</evidence>
<proteinExistence type="predicted"/>
<name>A0AC61RDT5_9BACT</name>
<protein>
    <submittedName>
        <fullName evidence="1">DUF4105 domain-containing protein</fullName>
    </submittedName>
</protein>
<sequence length="450" mass="50857">MIAMHKSLHELILKSIYRTITGAMAILIVMALSWLPATAVTAGDMPRAKSAGEADSPLTVSLITCYPGPEIYELYGHEAIRVRGEGRDSVWNYGVFNFREPNFVYRFVKGETDYLCAGYPFEWFMPEYVSRGSRVVEQDLNLTPEEAHRLLALLQTEALPQNRRYRYNYVKDNCATRILDRIDDAYDDVRVIYPDSVTYGTFRNEMRAYNRNYPWYQFGIDLALGSGIDYGVTGREEMFVPVEMMQRAGAARLSDGRRLVKATRVLNEGDGDVTLGPTPFWLSPLAVAWILFVLTIVFAAYSLKTNRIIKWVYSLWFTLLGLTGTLTAFLVFISSHEATSPNMLLIWLNPLQLVIGLCVWWRTLRPAAVAMAYCDIVALICMLLVWPFMQQSGNPAIFPLIGITLILSATYAIIIHKDSYNNNGRSSSTVRTPATRKGRSARGITIKKKS</sequence>
<reference evidence="1" key="1">
    <citation type="submission" date="2019-04" db="EMBL/GenBank/DDBJ databases">
        <title>Microbes associate with the intestines of laboratory mice.</title>
        <authorList>
            <person name="Navarre W."/>
            <person name="Wong E."/>
            <person name="Huang K."/>
            <person name="Tropini C."/>
            <person name="Ng K."/>
            <person name="Yu B."/>
        </authorList>
    </citation>
    <scope>NUCLEOTIDE SEQUENCE</scope>
    <source>
        <strain evidence="1">NM04_E33</strain>
    </source>
</reference>
<keyword evidence="2" id="KW-1185">Reference proteome</keyword>
<evidence type="ECO:0000313" key="1">
    <source>
        <dbReference type="EMBL" id="TGY76628.1"/>
    </source>
</evidence>